<dbReference type="OMA" id="YPIKGID"/>
<feature type="region of interest" description="Disordered" evidence="1">
    <location>
        <begin position="30"/>
        <end position="66"/>
    </location>
</feature>
<feature type="compositionally biased region" description="Low complexity" evidence="1">
    <location>
        <begin position="40"/>
        <end position="53"/>
    </location>
</feature>
<keyword evidence="3" id="KW-1185">Reference proteome</keyword>
<sequence>MKTAVFGHDSGGDGPTAACGAPSLTFTPPAALAPGHPRRAAATAGASGANSARPHPRRTSRMQNVGCNPPIIYPIKGIDSLILENVGSC</sequence>
<protein>
    <submittedName>
        <fullName evidence="2 4">Uncharacterized protein</fullName>
    </submittedName>
</protein>
<dbReference type="Proteomes" id="UP000267027">
    <property type="component" value="Unassembled WGS sequence"/>
</dbReference>
<evidence type="ECO:0000313" key="4">
    <source>
        <dbReference type="WBParaSite" id="ACOC_0000901801-mRNA-1"/>
    </source>
</evidence>
<reference evidence="2 3" key="2">
    <citation type="submission" date="2018-11" db="EMBL/GenBank/DDBJ databases">
        <authorList>
            <consortium name="Pathogen Informatics"/>
        </authorList>
    </citation>
    <scope>NUCLEOTIDE SEQUENCE [LARGE SCALE GENOMIC DNA]</scope>
    <source>
        <strain evidence="2 3">Costa Rica</strain>
    </source>
</reference>
<evidence type="ECO:0000313" key="3">
    <source>
        <dbReference type="Proteomes" id="UP000267027"/>
    </source>
</evidence>
<evidence type="ECO:0000313" key="2">
    <source>
        <dbReference type="EMBL" id="VDM60604.1"/>
    </source>
</evidence>
<dbReference type="EMBL" id="UYYA01004235">
    <property type="protein sequence ID" value="VDM60604.1"/>
    <property type="molecule type" value="Genomic_DNA"/>
</dbReference>
<reference evidence="4" key="1">
    <citation type="submission" date="2017-02" db="UniProtKB">
        <authorList>
            <consortium name="WormBaseParasite"/>
        </authorList>
    </citation>
    <scope>IDENTIFICATION</scope>
</reference>
<dbReference type="AlphaFoldDB" id="A0A0R3PTD3"/>
<name>A0A0R3PTD3_ANGCS</name>
<dbReference type="OrthoDB" id="5827199at2759"/>
<evidence type="ECO:0000256" key="1">
    <source>
        <dbReference type="SAM" id="MobiDB-lite"/>
    </source>
</evidence>
<dbReference type="WBParaSite" id="ACOC_0000901801-mRNA-1">
    <property type="protein sequence ID" value="ACOC_0000901801-mRNA-1"/>
    <property type="gene ID" value="ACOC_0000901801"/>
</dbReference>
<gene>
    <name evidence="2" type="ORF">ACOC_LOCUS9019</name>
</gene>
<proteinExistence type="predicted"/>
<organism evidence="4">
    <name type="scientific">Angiostrongylus costaricensis</name>
    <name type="common">Nematode worm</name>
    <dbReference type="NCBI Taxonomy" id="334426"/>
    <lineage>
        <taxon>Eukaryota</taxon>
        <taxon>Metazoa</taxon>
        <taxon>Ecdysozoa</taxon>
        <taxon>Nematoda</taxon>
        <taxon>Chromadorea</taxon>
        <taxon>Rhabditida</taxon>
        <taxon>Rhabditina</taxon>
        <taxon>Rhabditomorpha</taxon>
        <taxon>Strongyloidea</taxon>
        <taxon>Metastrongylidae</taxon>
        <taxon>Angiostrongylus</taxon>
    </lineage>
</organism>
<accession>A0A0R3PTD3</accession>